<protein>
    <submittedName>
        <fullName evidence="2">Uncharacterized protein</fullName>
    </submittedName>
</protein>
<feature type="region of interest" description="Disordered" evidence="1">
    <location>
        <begin position="1"/>
        <end position="203"/>
    </location>
</feature>
<evidence type="ECO:0000313" key="3">
    <source>
        <dbReference type="Proteomes" id="UP000777438"/>
    </source>
</evidence>
<sequence length="401" mass="44814">MDPQTHTLKPARRKLQKCDPKLKLRLKRASADSTASRKTEAPSPSPRQTHSSGGAPDLSDSKWSHYLRPKTVVSPTTPESLSLPSPQPSPPRALNQSQRTIPEFSHLNIHDATARPSLDSSSIPSPAESTSTSSTMRRQAKTPVFRIGQLENKQQPQPEMRRDPDSAEKTSSVELIADQYRALLESRDGPDAESVYSYHDPNNHKTEPWQNILNVPMHSMLRDGQPRSRASSRHRPPPLQHLSPRLQPTSNQEDDMVGFEEDAIYFKPISFSTEASPEPSPRVPQRAWNTPPSSRPSSSSTDNLSLQICLDLLTRELSSAMSERPFRSGPDTAALQVWVMIEAYERLRDQVMTMSDGNPQFAKVGEIFDTWLNALYAIHGNMRGVAVPKESEYVGLQEDLD</sequence>
<dbReference type="OrthoDB" id="5232891at2759"/>
<feature type="compositionally biased region" description="Basic and acidic residues" evidence="1">
    <location>
        <begin position="159"/>
        <end position="168"/>
    </location>
</feature>
<organism evidence="2 3">
    <name type="scientific">Thelonectria olida</name>
    <dbReference type="NCBI Taxonomy" id="1576542"/>
    <lineage>
        <taxon>Eukaryota</taxon>
        <taxon>Fungi</taxon>
        <taxon>Dikarya</taxon>
        <taxon>Ascomycota</taxon>
        <taxon>Pezizomycotina</taxon>
        <taxon>Sordariomycetes</taxon>
        <taxon>Hypocreomycetidae</taxon>
        <taxon>Hypocreales</taxon>
        <taxon>Nectriaceae</taxon>
        <taxon>Thelonectria</taxon>
    </lineage>
</organism>
<evidence type="ECO:0000256" key="1">
    <source>
        <dbReference type="SAM" id="MobiDB-lite"/>
    </source>
</evidence>
<gene>
    <name evidence="2" type="ORF">B0T10DRAFT_73376</name>
</gene>
<proteinExistence type="predicted"/>
<evidence type="ECO:0000313" key="2">
    <source>
        <dbReference type="EMBL" id="KAH6887590.1"/>
    </source>
</evidence>
<comment type="caution">
    <text evidence="2">The sequence shown here is derived from an EMBL/GenBank/DDBJ whole genome shotgun (WGS) entry which is preliminary data.</text>
</comment>
<accession>A0A9P9AP37</accession>
<dbReference type="EMBL" id="JAGPYM010000014">
    <property type="protein sequence ID" value="KAH6887590.1"/>
    <property type="molecule type" value="Genomic_DNA"/>
</dbReference>
<feature type="region of interest" description="Disordered" evidence="1">
    <location>
        <begin position="221"/>
        <end position="253"/>
    </location>
</feature>
<dbReference type="Proteomes" id="UP000777438">
    <property type="component" value="Unassembled WGS sequence"/>
</dbReference>
<dbReference type="AlphaFoldDB" id="A0A9P9AP37"/>
<feature type="compositionally biased region" description="Low complexity" evidence="1">
    <location>
        <begin position="291"/>
        <end position="300"/>
    </location>
</feature>
<feature type="region of interest" description="Disordered" evidence="1">
    <location>
        <begin position="272"/>
        <end position="302"/>
    </location>
</feature>
<feature type="compositionally biased region" description="Low complexity" evidence="1">
    <location>
        <begin position="74"/>
        <end position="84"/>
    </location>
</feature>
<feature type="compositionally biased region" description="Low complexity" evidence="1">
    <location>
        <begin position="116"/>
        <end position="135"/>
    </location>
</feature>
<keyword evidence="3" id="KW-1185">Reference proteome</keyword>
<reference evidence="2 3" key="1">
    <citation type="journal article" date="2021" name="Nat. Commun.">
        <title>Genetic determinants of endophytism in the Arabidopsis root mycobiome.</title>
        <authorList>
            <person name="Mesny F."/>
            <person name="Miyauchi S."/>
            <person name="Thiergart T."/>
            <person name="Pickel B."/>
            <person name="Atanasova L."/>
            <person name="Karlsson M."/>
            <person name="Huettel B."/>
            <person name="Barry K.W."/>
            <person name="Haridas S."/>
            <person name="Chen C."/>
            <person name="Bauer D."/>
            <person name="Andreopoulos W."/>
            <person name="Pangilinan J."/>
            <person name="LaButti K."/>
            <person name="Riley R."/>
            <person name="Lipzen A."/>
            <person name="Clum A."/>
            <person name="Drula E."/>
            <person name="Henrissat B."/>
            <person name="Kohler A."/>
            <person name="Grigoriev I.V."/>
            <person name="Martin F.M."/>
            <person name="Hacquard S."/>
        </authorList>
    </citation>
    <scope>NUCLEOTIDE SEQUENCE [LARGE SCALE GENOMIC DNA]</scope>
    <source>
        <strain evidence="2 3">MPI-CAGE-CH-0241</strain>
    </source>
</reference>
<name>A0A9P9AP37_9HYPO</name>